<organism evidence="2 3">
    <name type="scientific">Hydrogenophaga crocea</name>
    <dbReference type="NCBI Taxonomy" id="2716225"/>
    <lineage>
        <taxon>Bacteria</taxon>
        <taxon>Pseudomonadati</taxon>
        <taxon>Pseudomonadota</taxon>
        <taxon>Betaproteobacteria</taxon>
        <taxon>Burkholderiales</taxon>
        <taxon>Comamonadaceae</taxon>
        <taxon>Hydrogenophaga</taxon>
    </lineage>
</organism>
<accession>A0A6G8IK34</accession>
<dbReference type="EMBL" id="CP049989">
    <property type="protein sequence ID" value="QIM53443.1"/>
    <property type="molecule type" value="Genomic_DNA"/>
</dbReference>
<proteinExistence type="predicted"/>
<evidence type="ECO:0000313" key="3">
    <source>
        <dbReference type="Proteomes" id="UP000503162"/>
    </source>
</evidence>
<feature type="region of interest" description="Disordered" evidence="1">
    <location>
        <begin position="1"/>
        <end position="29"/>
    </location>
</feature>
<sequence length="619" mass="69073">MHSSGRVRSLSSPTRLTHDSHVDASPLRADTAAQTWREALNTARGRLNEDLLQALDRCAHGDRGDLDLSEHREPIARAGADGTLERVLAACTGLRAARGYPLQTLVLPAGLRQLPGWLRHVDTVTTLRVPHYRGRQLDARGLPGLRSLDLGAMVPRELELLLPKECAWSVQHPDGRKPASTETSGAQHRAVGLRFRPLNFNGLVARQDKADDPYVCRHLSMEKVRLWGRPRFLDDAPEDPMASITGIQRTVTPDTEQLCADLDDRARQTHLVDRTLWRPFVEEQFRQMALEGRTTVVAMFQTETHSMALRFDASDPNNPGVECWDPNFTNVSTFSRAPFDFNALFWDFERVQPLYFREQKGFGVPPLVRVTPIDDPLFPEHSVVRRAADRSVSMAFANLPHSWHPHVVQTLVKHGLEPPGLQGLIGFIEHTKPTPAQCRHLLTAADSHHFPALNMAAALGHGQAFAMMEPVLERAFQLKLLTEKDVLAILEARSTLGTAMNEAFRKGHADVVASLGGTAKRLWHKGALSQRSVYHLMRAANHERASTIDQIKDPRVAKRLERTLNKLLRAGALTREDHKDLVEEVRGVRNDIRDEAKAARRAAKARALGPHPAAPLIRG</sequence>
<dbReference type="KEGG" id="hcz:G9Q37_15395"/>
<dbReference type="AlphaFoldDB" id="A0A6G8IK34"/>
<keyword evidence="3" id="KW-1185">Reference proteome</keyword>
<evidence type="ECO:0000256" key="1">
    <source>
        <dbReference type="SAM" id="MobiDB-lite"/>
    </source>
</evidence>
<dbReference type="RefSeq" id="WP_166228515.1">
    <property type="nucleotide sequence ID" value="NZ_CP049989.1"/>
</dbReference>
<evidence type="ECO:0000313" key="2">
    <source>
        <dbReference type="EMBL" id="QIM53443.1"/>
    </source>
</evidence>
<reference evidence="2 3" key="1">
    <citation type="submission" date="2020-03" db="EMBL/GenBank/DDBJ databases">
        <title>Hydrogenophaga sp. nov. isolated from cyanobacterial mat.</title>
        <authorList>
            <person name="Thorat V."/>
            <person name="Kirdat K."/>
            <person name="Tiwarekar B."/>
            <person name="Costa E.D."/>
            <person name="Yadav A."/>
        </authorList>
    </citation>
    <scope>NUCLEOTIDE SEQUENCE [LARGE SCALE GENOMIC DNA]</scope>
    <source>
        <strain evidence="2 3">BA0156</strain>
    </source>
</reference>
<protein>
    <submittedName>
        <fullName evidence="2">Uncharacterized protein</fullName>
    </submittedName>
</protein>
<gene>
    <name evidence="2" type="ORF">G9Q37_15395</name>
</gene>
<dbReference type="Proteomes" id="UP000503162">
    <property type="component" value="Chromosome"/>
</dbReference>
<name>A0A6G8IK34_9BURK</name>